<evidence type="ECO:0000259" key="3">
    <source>
        <dbReference type="Pfam" id="PF00149"/>
    </source>
</evidence>
<dbReference type="InterPro" id="IPR029052">
    <property type="entry name" value="Metallo-depent_PP-like"/>
</dbReference>
<keyword evidence="2" id="KW-0732">Signal</keyword>
<dbReference type="Gene3D" id="3.60.21.10">
    <property type="match status" value="1"/>
</dbReference>
<feature type="domain" description="Phosphodiester glycosidase" evidence="4">
    <location>
        <begin position="247"/>
        <end position="421"/>
    </location>
</feature>
<dbReference type="Pfam" id="PF09992">
    <property type="entry name" value="NAGPA"/>
    <property type="match status" value="1"/>
</dbReference>
<proteinExistence type="predicted"/>
<evidence type="ECO:0000313" key="6">
    <source>
        <dbReference type="Proteomes" id="UP001501303"/>
    </source>
</evidence>
<accession>A0ABN2PDK4</accession>
<evidence type="ECO:0000259" key="4">
    <source>
        <dbReference type="Pfam" id="PF09992"/>
    </source>
</evidence>
<dbReference type="Gene3D" id="2.60.40.1080">
    <property type="match status" value="1"/>
</dbReference>
<gene>
    <name evidence="5" type="ORF">GCM10009716_29710</name>
</gene>
<protein>
    <submittedName>
        <fullName evidence="5">Phosphodiester glycosidase family protein</fullName>
    </submittedName>
</protein>
<feature type="signal peptide" evidence="2">
    <location>
        <begin position="1"/>
        <end position="35"/>
    </location>
</feature>
<dbReference type="RefSeq" id="WP_344262422.1">
    <property type="nucleotide sequence ID" value="NZ_BAAAMJ010000030.1"/>
</dbReference>
<reference evidence="5 6" key="1">
    <citation type="journal article" date="2019" name="Int. J. Syst. Evol. Microbiol.">
        <title>The Global Catalogue of Microorganisms (GCM) 10K type strain sequencing project: providing services to taxonomists for standard genome sequencing and annotation.</title>
        <authorList>
            <consortium name="The Broad Institute Genomics Platform"/>
            <consortium name="The Broad Institute Genome Sequencing Center for Infectious Disease"/>
            <person name="Wu L."/>
            <person name="Ma J."/>
        </authorList>
    </citation>
    <scope>NUCLEOTIDE SEQUENCE [LARGE SCALE GENOMIC DNA]</scope>
    <source>
        <strain evidence="5 6">JCM 13581</strain>
    </source>
</reference>
<dbReference type="EMBL" id="BAAAMJ010000030">
    <property type="protein sequence ID" value="GAA1919022.1"/>
    <property type="molecule type" value="Genomic_DNA"/>
</dbReference>
<dbReference type="PANTHER" id="PTHR40446:SF2">
    <property type="entry name" value="N-ACETYLGLUCOSAMINE-1-PHOSPHODIESTER ALPHA-N-ACETYLGLUCOSAMINIDASE"/>
    <property type="match status" value="1"/>
</dbReference>
<dbReference type="InterPro" id="IPR008964">
    <property type="entry name" value="Invasin/intimin_cell_adhesion"/>
</dbReference>
<feature type="domain" description="Calcineurin-like phosphoesterase" evidence="3">
    <location>
        <begin position="801"/>
        <end position="949"/>
    </location>
</feature>
<keyword evidence="5" id="KW-0326">Glycosidase</keyword>
<organism evidence="5 6">
    <name type="scientific">Streptomyces sodiiphilus</name>
    <dbReference type="NCBI Taxonomy" id="226217"/>
    <lineage>
        <taxon>Bacteria</taxon>
        <taxon>Bacillati</taxon>
        <taxon>Actinomycetota</taxon>
        <taxon>Actinomycetes</taxon>
        <taxon>Kitasatosporales</taxon>
        <taxon>Streptomycetaceae</taxon>
        <taxon>Streptomyces</taxon>
    </lineage>
</organism>
<keyword evidence="5" id="KW-0378">Hydrolase</keyword>
<name>A0ABN2PDK4_9ACTN</name>
<dbReference type="Proteomes" id="UP001501303">
    <property type="component" value="Unassembled WGS sequence"/>
</dbReference>
<dbReference type="SUPFAM" id="SSF49373">
    <property type="entry name" value="Invasin/intimin cell-adhesion fragments"/>
    <property type="match status" value="1"/>
</dbReference>
<dbReference type="GO" id="GO:0016798">
    <property type="term" value="F:hydrolase activity, acting on glycosyl bonds"/>
    <property type="evidence" value="ECO:0007669"/>
    <property type="project" value="UniProtKB-KW"/>
</dbReference>
<dbReference type="InterPro" id="IPR018711">
    <property type="entry name" value="NAGPA"/>
</dbReference>
<keyword evidence="6" id="KW-1185">Reference proteome</keyword>
<sequence>MPGITRSKRWWIRPLTAAGATAALTLGLLVPAGVAAPPAPPPVAPGDPVTDPLLDPPVLPSGIAHGDGMDLWRTEEPVAPGTTLTTYQRLESDKWLAAQALSVDLTGGTQVDYLHSGTVANALPVSALAAAHDPGEGRSTVAAINADFFDINGTKAPIGPGVREGVLTHSASQGRTAAVGFGPDSAGRILDLYFDGTLTLPDGGREVLDVYNAVRVPAGGIGLYTPQWGTADRALPVSGSTEITEVMVEDGTVISVAGKAGSGEIPAGTAVLLGREAGAVTLAALTPGDRLDIEYAPRTADGSEVPRTAVGGNGVLVMDGEPQNWEGRPNNATAPRTAVGFSADGLEMHVLTVDGRQTHSGGTTLTELAVLMAGLGAHSALNLDGGGSTTLLAREPGGSEPRLVNSPSDGAEREVPNGLALTAPLGSGNVTGFHVRTAARPETAPTASAMPGGRPDRVFPGLTRQLTAAGHDETYGPAPADPVWESKSPRVGRVNADGVFTAISPGTTEVRAVQGPAHGGTELTVLGELERISPTVRRVGLADRGSTGTFGILGYDSAGHTAPIEPADVELDWDRSLFEIVPDTEKAGFAVTALSGQEFSSGTVTVTVSGRSTELAVTSGLEVHMTADFEDAADWRFDHARAAGSLSPTDDGRAGTALRMEYDFSRDTATRAAYAAPPADIPVRGRPRSFQLWLRGDGMGAWPSLHLKDASGVNQVLRSDHIDWEGWRKISFEVPEGLSHPLSVHRLYIAETRPDAQYTGQIVIDDLTAQIPPDVELPAAGRHADPVIGSGAQAAGRDWNFAVVSDAQFVARAPDSDIVRLARRTLREARAAGPDFVVINGDWVDEGSRADLEFARDMLAEELGELPWRYIPGNHEVMGGSIELFEEVFGPAQQTFDHRGTRFVTLDTSSLTIRGGGYGQFTELRRQLDAAASEPGIGSVVVMAHVPPRDTTAQPASRLTDRMEALLLETWLSDFRRETGKGAAFLGAHAGIFDGYRLDGVPYVIGGDAGKAPAAAPEDGGFTGWALVGVDRVGPQERARARRDPHLPLPDFLTVQTRAHVDGLYLEVPGSLAKGDRESGGAVLVQLAGDGVRRVPVRHPVSADWSGSPGLHIGSPETAGRGRVAAFDPVAGELTGLRAGTVTLSVEVNGERRQAEIEVTG</sequence>
<evidence type="ECO:0000256" key="2">
    <source>
        <dbReference type="SAM" id="SignalP"/>
    </source>
</evidence>
<feature type="region of interest" description="Disordered" evidence="1">
    <location>
        <begin position="395"/>
        <end position="414"/>
    </location>
</feature>
<dbReference type="InterPro" id="IPR004843">
    <property type="entry name" value="Calcineurin-like_PHP"/>
</dbReference>
<dbReference type="Pfam" id="PF00149">
    <property type="entry name" value="Metallophos"/>
    <property type="match status" value="1"/>
</dbReference>
<comment type="caution">
    <text evidence="5">The sequence shown here is derived from an EMBL/GenBank/DDBJ whole genome shotgun (WGS) entry which is preliminary data.</text>
</comment>
<evidence type="ECO:0000256" key="1">
    <source>
        <dbReference type="SAM" id="MobiDB-lite"/>
    </source>
</evidence>
<evidence type="ECO:0000313" key="5">
    <source>
        <dbReference type="EMBL" id="GAA1919022.1"/>
    </source>
</evidence>
<feature type="chain" id="PRO_5045237865" evidence="2">
    <location>
        <begin position="36"/>
        <end position="1161"/>
    </location>
</feature>
<dbReference type="PANTHER" id="PTHR40446">
    <property type="entry name" value="N-ACETYLGLUCOSAMINE-1-PHOSPHODIESTER ALPHA-N-ACETYLGLUCOSAMINIDASE"/>
    <property type="match status" value="1"/>
</dbReference>
<dbReference type="SUPFAM" id="SSF56300">
    <property type="entry name" value="Metallo-dependent phosphatases"/>
    <property type="match status" value="1"/>
</dbReference>